<dbReference type="AlphaFoldDB" id="A0A0G1F4G8"/>
<dbReference type="HAMAP" id="MF_01325_B">
    <property type="entry name" value="Ribosomal_uL3_B"/>
    <property type="match status" value="1"/>
</dbReference>
<evidence type="ECO:0000256" key="6">
    <source>
        <dbReference type="ARBA" id="ARBA00035243"/>
    </source>
</evidence>
<dbReference type="Gene3D" id="2.40.30.10">
    <property type="entry name" value="Translation factors"/>
    <property type="match status" value="1"/>
</dbReference>
<keyword evidence="3 7" id="KW-0694">RNA-binding</keyword>
<comment type="caution">
    <text evidence="9">The sequence shown here is derived from an EMBL/GenBank/DDBJ whole genome shotgun (WGS) entry which is preliminary data.</text>
</comment>
<evidence type="ECO:0000313" key="10">
    <source>
        <dbReference type="Proteomes" id="UP000034810"/>
    </source>
</evidence>
<dbReference type="InterPro" id="IPR019927">
    <property type="entry name" value="Ribosomal_uL3_bac/org-type"/>
</dbReference>
<sequence>MSFLIGRKVKMDQIWDEDGKVIPVTVVQAGPVTVTQVKTQEKDGYQSFQVGYDSSIKKINKAMAGHLSASGGKDLGKFRFLREFKPNNLEVNYTIGDKIDISAFNKGDKIKISGYEKGRGFQGVVKRHGFHGGPKTHGQKNRHRAPGSLGATAPQRVVKGKKMAGRMGNEKVTIKTEIVETDKEKGFLLIKGPVPGNKKNILLIQKIN</sequence>
<dbReference type="PANTHER" id="PTHR11229:SF16">
    <property type="entry name" value="LARGE RIBOSOMAL SUBUNIT PROTEIN UL3C"/>
    <property type="match status" value="1"/>
</dbReference>
<comment type="subunit">
    <text evidence="7">Part of the 50S ribosomal subunit. Forms a cluster with proteins L14 and L19.</text>
</comment>
<evidence type="ECO:0000256" key="7">
    <source>
        <dbReference type="HAMAP-Rule" id="MF_01325"/>
    </source>
</evidence>
<dbReference type="GO" id="GO:0003735">
    <property type="term" value="F:structural constituent of ribosome"/>
    <property type="evidence" value="ECO:0007669"/>
    <property type="project" value="UniProtKB-UniRule"/>
</dbReference>
<evidence type="ECO:0000256" key="3">
    <source>
        <dbReference type="ARBA" id="ARBA00022884"/>
    </source>
</evidence>
<evidence type="ECO:0000256" key="2">
    <source>
        <dbReference type="ARBA" id="ARBA00022730"/>
    </source>
</evidence>
<dbReference type="FunFam" id="2.40.30.10:FF:000004">
    <property type="entry name" value="50S ribosomal protein L3"/>
    <property type="match status" value="1"/>
</dbReference>
<proteinExistence type="inferred from homology"/>
<keyword evidence="2 7" id="KW-0699">rRNA-binding</keyword>
<dbReference type="EMBL" id="LCFA01000016">
    <property type="protein sequence ID" value="KKS81773.1"/>
    <property type="molecule type" value="Genomic_DNA"/>
</dbReference>
<evidence type="ECO:0000256" key="5">
    <source>
        <dbReference type="ARBA" id="ARBA00023274"/>
    </source>
</evidence>
<dbReference type="InterPro" id="IPR009000">
    <property type="entry name" value="Transl_B-barrel_sf"/>
</dbReference>
<keyword evidence="5 7" id="KW-0687">Ribonucleoprotein</keyword>
<dbReference type="SUPFAM" id="SSF50447">
    <property type="entry name" value="Translation proteins"/>
    <property type="match status" value="1"/>
</dbReference>
<dbReference type="InterPro" id="IPR000597">
    <property type="entry name" value="Ribosomal_uL3"/>
</dbReference>
<dbReference type="Proteomes" id="UP000034810">
    <property type="component" value="Unassembled WGS sequence"/>
</dbReference>
<dbReference type="GO" id="GO:0019843">
    <property type="term" value="F:rRNA binding"/>
    <property type="evidence" value="ECO:0007669"/>
    <property type="project" value="UniProtKB-UniRule"/>
</dbReference>
<evidence type="ECO:0000256" key="4">
    <source>
        <dbReference type="ARBA" id="ARBA00022980"/>
    </source>
</evidence>
<dbReference type="NCBIfam" id="TIGR03625">
    <property type="entry name" value="L3_bact"/>
    <property type="match status" value="1"/>
</dbReference>
<evidence type="ECO:0000256" key="8">
    <source>
        <dbReference type="SAM" id="MobiDB-lite"/>
    </source>
</evidence>
<evidence type="ECO:0000256" key="1">
    <source>
        <dbReference type="ARBA" id="ARBA00006540"/>
    </source>
</evidence>
<keyword evidence="4 7" id="KW-0689">Ribosomal protein</keyword>
<comment type="function">
    <text evidence="7">One of the primary rRNA binding proteins, it binds directly near the 3'-end of the 23S rRNA, where it nucleates assembly of the 50S subunit.</text>
</comment>
<dbReference type="PATRIC" id="fig|1619011.3.peg.610"/>
<dbReference type="Pfam" id="PF00297">
    <property type="entry name" value="Ribosomal_L3"/>
    <property type="match status" value="1"/>
</dbReference>
<gene>
    <name evidence="7" type="primary">rplC</name>
    <name evidence="9" type="ORF">UV58_C0016G0004</name>
</gene>
<reference evidence="9 10" key="1">
    <citation type="journal article" date="2015" name="Nature">
        <title>rRNA introns, odd ribosomes, and small enigmatic genomes across a large radiation of phyla.</title>
        <authorList>
            <person name="Brown C.T."/>
            <person name="Hug L.A."/>
            <person name="Thomas B.C."/>
            <person name="Sharon I."/>
            <person name="Castelle C.J."/>
            <person name="Singh A."/>
            <person name="Wilkins M.J."/>
            <person name="Williams K.H."/>
            <person name="Banfield J.F."/>
        </authorList>
    </citation>
    <scope>NUCLEOTIDE SEQUENCE [LARGE SCALE GENOMIC DNA]</scope>
</reference>
<dbReference type="GO" id="GO:0022625">
    <property type="term" value="C:cytosolic large ribosomal subunit"/>
    <property type="evidence" value="ECO:0007669"/>
    <property type="project" value="TreeGrafter"/>
</dbReference>
<dbReference type="Gene3D" id="3.30.160.810">
    <property type="match status" value="1"/>
</dbReference>
<name>A0A0G1F4G8_9BACT</name>
<protein>
    <recommendedName>
        <fullName evidence="6 7">Large ribosomal subunit protein uL3</fullName>
    </recommendedName>
</protein>
<evidence type="ECO:0000313" key="9">
    <source>
        <dbReference type="EMBL" id="KKS81773.1"/>
    </source>
</evidence>
<accession>A0A0G1F4G8</accession>
<dbReference type="PANTHER" id="PTHR11229">
    <property type="entry name" value="50S RIBOSOMAL PROTEIN L3"/>
    <property type="match status" value="1"/>
</dbReference>
<organism evidence="9 10">
    <name type="scientific">Candidatus Wolfebacteria bacterium GW2011_GWC1_43_10</name>
    <dbReference type="NCBI Taxonomy" id="1619011"/>
    <lineage>
        <taxon>Bacteria</taxon>
        <taxon>Candidatus Wolfeibacteriota</taxon>
    </lineage>
</organism>
<dbReference type="GO" id="GO:0006412">
    <property type="term" value="P:translation"/>
    <property type="evidence" value="ECO:0007669"/>
    <property type="project" value="UniProtKB-UniRule"/>
</dbReference>
<comment type="similarity">
    <text evidence="1 7">Belongs to the universal ribosomal protein uL3 family.</text>
</comment>
<feature type="region of interest" description="Disordered" evidence="8">
    <location>
        <begin position="130"/>
        <end position="150"/>
    </location>
</feature>